<accession>A0A1G5QH06</accession>
<dbReference type="InterPro" id="IPR005119">
    <property type="entry name" value="LysR_subst-bd"/>
</dbReference>
<dbReference type="InterPro" id="IPR058163">
    <property type="entry name" value="LysR-type_TF_proteobact-type"/>
</dbReference>
<feature type="domain" description="HTH lysR-type" evidence="5">
    <location>
        <begin position="15"/>
        <end position="72"/>
    </location>
</feature>
<dbReference type="InterPro" id="IPR000847">
    <property type="entry name" value="LysR_HTH_N"/>
</dbReference>
<proteinExistence type="inferred from homology"/>
<dbReference type="Gene3D" id="1.10.10.10">
    <property type="entry name" value="Winged helix-like DNA-binding domain superfamily/Winged helix DNA-binding domain"/>
    <property type="match status" value="1"/>
</dbReference>
<dbReference type="PRINTS" id="PR00039">
    <property type="entry name" value="HTHLYSR"/>
</dbReference>
<dbReference type="GO" id="GO:0003700">
    <property type="term" value="F:DNA-binding transcription factor activity"/>
    <property type="evidence" value="ECO:0007669"/>
    <property type="project" value="InterPro"/>
</dbReference>
<dbReference type="CDD" id="cd08422">
    <property type="entry name" value="PBP2_CrgA_like"/>
    <property type="match status" value="1"/>
</dbReference>
<gene>
    <name evidence="6" type="ORF">SAMN04488118_104207</name>
</gene>
<dbReference type="GO" id="GO:0006351">
    <property type="term" value="P:DNA-templated transcription"/>
    <property type="evidence" value="ECO:0007669"/>
    <property type="project" value="TreeGrafter"/>
</dbReference>
<evidence type="ECO:0000256" key="2">
    <source>
        <dbReference type="ARBA" id="ARBA00023015"/>
    </source>
</evidence>
<keyword evidence="7" id="KW-1185">Reference proteome</keyword>
<dbReference type="PANTHER" id="PTHR30537:SF5">
    <property type="entry name" value="HTH-TYPE TRANSCRIPTIONAL ACTIVATOR TTDR-RELATED"/>
    <property type="match status" value="1"/>
</dbReference>
<dbReference type="EMBL" id="FMWG01000004">
    <property type="protein sequence ID" value="SCZ61165.1"/>
    <property type="molecule type" value="Genomic_DNA"/>
</dbReference>
<evidence type="ECO:0000256" key="1">
    <source>
        <dbReference type="ARBA" id="ARBA00009437"/>
    </source>
</evidence>
<evidence type="ECO:0000256" key="4">
    <source>
        <dbReference type="ARBA" id="ARBA00023163"/>
    </source>
</evidence>
<dbReference type="GO" id="GO:0043565">
    <property type="term" value="F:sequence-specific DNA binding"/>
    <property type="evidence" value="ECO:0007669"/>
    <property type="project" value="TreeGrafter"/>
</dbReference>
<dbReference type="Pfam" id="PF03466">
    <property type="entry name" value="LysR_substrate"/>
    <property type="match status" value="1"/>
</dbReference>
<dbReference type="Proteomes" id="UP000198767">
    <property type="component" value="Unassembled WGS sequence"/>
</dbReference>
<dbReference type="InterPro" id="IPR036388">
    <property type="entry name" value="WH-like_DNA-bd_sf"/>
</dbReference>
<dbReference type="PROSITE" id="PS50931">
    <property type="entry name" value="HTH_LYSR"/>
    <property type="match status" value="1"/>
</dbReference>
<protein>
    <submittedName>
        <fullName evidence="6">Transcriptional regulator, LysR family</fullName>
    </submittedName>
</protein>
<dbReference type="InterPro" id="IPR036390">
    <property type="entry name" value="WH_DNA-bd_sf"/>
</dbReference>
<evidence type="ECO:0000313" key="6">
    <source>
        <dbReference type="EMBL" id="SCZ61165.1"/>
    </source>
</evidence>
<dbReference type="SUPFAM" id="SSF46785">
    <property type="entry name" value="Winged helix' DNA-binding domain"/>
    <property type="match status" value="1"/>
</dbReference>
<keyword evidence="4" id="KW-0804">Transcription</keyword>
<dbReference type="Pfam" id="PF00126">
    <property type="entry name" value="HTH_1"/>
    <property type="match status" value="1"/>
</dbReference>
<dbReference type="FunFam" id="1.10.10.10:FF:000001">
    <property type="entry name" value="LysR family transcriptional regulator"/>
    <property type="match status" value="1"/>
</dbReference>
<reference evidence="6 7" key="1">
    <citation type="submission" date="2016-10" db="EMBL/GenBank/DDBJ databases">
        <authorList>
            <person name="de Groot N.N."/>
        </authorList>
    </citation>
    <scope>NUCLEOTIDE SEQUENCE [LARGE SCALE GENOMIC DNA]</scope>
    <source>
        <strain evidence="6 7">U95</strain>
    </source>
</reference>
<evidence type="ECO:0000256" key="3">
    <source>
        <dbReference type="ARBA" id="ARBA00023125"/>
    </source>
</evidence>
<dbReference type="Gene3D" id="3.40.190.290">
    <property type="match status" value="1"/>
</dbReference>
<comment type="similarity">
    <text evidence="1">Belongs to the LysR transcriptional regulatory family.</text>
</comment>
<dbReference type="STRING" id="1156985.SAMN04488118_104207"/>
<dbReference type="PANTHER" id="PTHR30537">
    <property type="entry name" value="HTH-TYPE TRANSCRIPTIONAL REGULATOR"/>
    <property type="match status" value="1"/>
</dbReference>
<organism evidence="6 7">
    <name type="scientific">Epibacterium ulvae</name>
    <dbReference type="NCBI Taxonomy" id="1156985"/>
    <lineage>
        <taxon>Bacteria</taxon>
        <taxon>Pseudomonadati</taxon>
        <taxon>Pseudomonadota</taxon>
        <taxon>Alphaproteobacteria</taxon>
        <taxon>Rhodobacterales</taxon>
        <taxon>Roseobacteraceae</taxon>
        <taxon>Epibacterium</taxon>
    </lineage>
</organism>
<dbReference type="SUPFAM" id="SSF53850">
    <property type="entry name" value="Periplasmic binding protein-like II"/>
    <property type="match status" value="1"/>
</dbReference>
<evidence type="ECO:0000259" key="5">
    <source>
        <dbReference type="PROSITE" id="PS50931"/>
    </source>
</evidence>
<name>A0A1G5QH06_9RHOB</name>
<keyword evidence="2" id="KW-0805">Transcription regulation</keyword>
<sequence>MDVTASFLGSHIVMDRFTALKVFCAVIEARSFTKAATNVGLSRSAISKNIRELEAHVGVRLVNRTTRGVTASEAGAHYYKAVSDLLRRHEAADDLATQSAQELRGTLRLTIPVTLGLHLVVPLLPKFSQENPEVSLDICMSEEKLELLEGNFDVAVRGSHRLEDSTLISRRIGSVPYVTCAAPQYLQQASKITQPGDLLHHPLIVHGANLGDEQWCFSKQETPCHVSVRARHKSNCSEALRSLLVAGMGVARIPLPYVRQDIEQGRLQPLLEDWSLEPLSVYAVYPQSDFVPRRTRLFIDFLISSFKGT</sequence>
<dbReference type="AlphaFoldDB" id="A0A1G5QH06"/>
<evidence type="ECO:0000313" key="7">
    <source>
        <dbReference type="Proteomes" id="UP000198767"/>
    </source>
</evidence>
<keyword evidence="3" id="KW-0238">DNA-binding</keyword>